<keyword evidence="4 7" id="KW-0812">Transmembrane</keyword>
<evidence type="ECO:0000256" key="3">
    <source>
        <dbReference type="ARBA" id="ARBA00022452"/>
    </source>
</evidence>
<feature type="domain" description="TonB-dependent receptor plug" evidence="8">
    <location>
        <begin position="225"/>
        <end position="341"/>
    </location>
</feature>
<sequence>MYKFMKKNETKKSFGKLLSWRQLWCCCLMLIAGLLLTDRPAFSQATTQANVSLKLKQVTVLDALRELNRQYDRQLMFKREEVEQVKEPVSVDVKKVTLLQAVEACIRGTGLVATDRNGIIVIGPVRQTIPPVSQVIQGIVKDEQGNPLPGATIKIKGTRMGTATDFEGRFQLALAGNAQVLEVSFIGYRTVEVNVQGKKEIEVRLQPDQAEMEEVVVTGFFTKNKQSFTGSVKTISVEEIKAVSNNNLINALAMLTPGLKLVENNQAGANPNNLPEIVIRGTSSLTTEADVNPNQPIIILDGLEITLRDLYDLDINEIERVDVLKDASASALYGERAANGVIVIERKKILNDKLRLSYNLDGTVDFPDLSTYDYLNAADKLEFERRANLYNFENKYDLEEYNRKKLLISKGMDTDWMSKPLRTGYTIGNSIGVSGKGNDMTYRVNANIRNVKGVMKGDYRNTYGISVFLSYHIADKVTVSYQSNYSGVKSKNSPYGTFSDYVTLNPYDSPYDETGALLKKLTWDVNNPLYEAKAGNYDKTSSNTFTNNVNIRWDIMKGLYLTANGSIVSNLSNHEIFTSPTSAVYMSEEDLMKKGQLQESHSKSLNLSGNFVMSYNQPVGDNSLLTVNLGGDIYKDDSKSQNFVGTGFLKPELHSPQYASAYKEDSHPGGSQELTTRAGFFAYLNFILHNKYFVDGTVRRSGSSQFGANNRYAPFWSVGAGWNLHNEAFLQKEWLNTLRFRYSYGVTGNISFPSYQAITTYTYNQDNYYLHGMGAVPKQMGNKDLTWQSTKTHNIGLNADFWDSRFSITFDYYIKTTDDLLIDQTIPPSIGETAVKSNLGKQRNKGYEFDIAAVLVQNKDWRFSLKLNGAHNKNKILAISNALAAANDKANASSEGKPKVLYKEGQSTTAIYAVRSAGINPATGKEVFINKNGEYTLTYNTADKVVIGDEAPKLEGSIFPMLSFRNWSLNISMSYKFGGQVYNLTRAANVENVDPKKNVDQRAFDERWKNVNDLFPYLDIADTESRTSYQSSRFVEDDDILEINRIEIAYEFRSNWLKQIGFKRLRLAAGMNDVARLSTVKYERGTSYPFSRGFSFTISPTF</sequence>
<evidence type="ECO:0000256" key="4">
    <source>
        <dbReference type="ARBA" id="ARBA00022692"/>
    </source>
</evidence>
<dbReference type="InterPro" id="IPR023997">
    <property type="entry name" value="TonB-dep_OMP_SusC/RagA_CS"/>
</dbReference>
<dbReference type="Pfam" id="PF13715">
    <property type="entry name" value="CarbopepD_reg_2"/>
    <property type="match status" value="1"/>
</dbReference>
<evidence type="ECO:0000313" key="9">
    <source>
        <dbReference type="EMBL" id="RGU54337.1"/>
    </source>
</evidence>
<evidence type="ECO:0000256" key="7">
    <source>
        <dbReference type="PROSITE-ProRule" id="PRU01360"/>
    </source>
</evidence>
<gene>
    <name evidence="9" type="ORF">DWW57_16635</name>
</gene>
<dbReference type="Pfam" id="PF07715">
    <property type="entry name" value="Plug"/>
    <property type="match status" value="1"/>
</dbReference>
<dbReference type="GO" id="GO:0009279">
    <property type="term" value="C:cell outer membrane"/>
    <property type="evidence" value="ECO:0007669"/>
    <property type="project" value="UniProtKB-SubCell"/>
</dbReference>
<dbReference type="EMBL" id="QRYC01000033">
    <property type="protein sequence ID" value="RGU54337.1"/>
    <property type="molecule type" value="Genomic_DNA"/>
</dbReference>
<dbReference type="Gene3D" id="2.170.130.10">
    <property type="entry name" value="TonB-dependent receptor, plug domain"/>
    <property type="match status" value="1"/>
</dbReference>
<protein>
    <submittedName>
        <fullName evidence="9">SusC/RagA family TonB-linked outer membrane protein</fullName>
    </submittedName>
</protein>
<name>A0A412TKJ9_9BACT</name>
<dbReference type="InterPro" id="IPR012910">
    <property type="entry name" value="Plug_dom"/>
</dbReference>
<evidence type="ECO:0000256" key="5">
    <source>
        <dbReference type="ARBA" id="ARBA00023136"/>
    </source>
</evidence>
<dbReference type="PROSITE" id="PS52016">
    <property type="entry name" value="TONB_DEPENDENT_REC_3"/>
    <property type="match status" value="1"/>
</dbReference>
<dbReference type="InterPro" id="IPR008969">
    <property type="entry name" value="CarboxyPept-like_regulatory"/>
</dbReference>
<dbReference type="Gene3D" id="2.40.170.20">
    <property type="entry name" value="TonB-dependent receptor, beta-barrel domain"/>
    <property type="match status" value="1"/>
</dbReference>
<reference evidence="9 10" key="1">
    <citation type="submission" date="2018-08" db="EMBL/GenBank/DDBJ databases">
        <title>A genome reference for cultivated species of the human gut microbiota.</title>
        <authorList>
            <person name="Zou Y."/>
            <person name="Xue W."/>
            <person name="Luo G."/>
        </authorList>
    </citation>
    <scope>NUCLEOTIDE SEQUENCE [LARGE SCALE GENOMIC DNA]</scope>
    <source>
        <strain evidence="9 10">AF16-14</strain>
    </source>
</reference>
<comment type="similarity">
    <text evidence="7">Belongs to the TonB-dependent receptor family.</text>
</comment>
<comment type="subcellular location">
    <subcellularLocation>
        <location evidence="1 7">Cell outer membrane</location>
        <topology evidence="1 7">Multi-pass membrane protein</topology>
    </subcellularLocation>
</comment>
<keyword evidence="6 7" id="KW-0998">Cell outer membrane</keyword>
<dbReference type="InterPro" id="IPR039426">
    <property type="entry name" value="TonB-dep_rcpt-like"/>
</dbReference>
<dbReference type="Proteomes" id="UP000284243">
    <property type="component" value="Unassembled WGS sequence"/>
</dbReference>
<proteinExistence type="inferred from homology"/>
<dbReference type="NCBIfam" id="TIGR04056">
    <property type="entry name" value="OMP_RagA_SusC"/>
    <property type="match status" value="1"/>
</dbReference>
<organism evidence="9 10">
    <name type="scientific">Odoribacter splanchnicus</name>
    <dbReference type="NCBI Taxonomy" id="28118"/>
    <lineage>
        <taxon>Bacteria</taxon>
        <taxon>Pseudomonadati</taxon>
        <taxon>Bacteroidota</taxon>
        <taxon>Bacteroidia</taxon>
        <taxon>Bacteroidales</taxon>
        <taxon>Odoribacteraceae</taxon>
        <taxon>Odoribacter</taxon>
    </lineage>
</organism>
<evidence type="ECO:0000313" key="10">
    <source>
        <dbReference type="Proteomes" id="UP000284243"/>
    </source>
</evidence>
<keyword evidence="2 7" id="KW-0813">Transport</keyword>
<dbReference type="InterPro" id="IPR036942">
    <property type="entry name" value="Beta-barrel_TonB_sf"/>
</dbReference>
<evidence type="ECO:0000256" key="2">
    <source>
        <dbReference type="ARBA" id="ARBA00022448"/>
    </source>
</evidence>
<keyword evidence="3 7" id="KW-1134">Transmembrane beta strand</keyword>
<evidence type="ECO:0000259" key="8">
    <source>
        <dbReference type="Pfam" id="PF07715"/>
    </source>
</evidence>
<keyword evidence="5 7" id="KW-0472">Membrane</keyword>
<evidence type="ECO:0000256" key="6">
    <source>
        <dbReference type="ARBA" id="ARBA00023237"/>
    </source>
</evidence>
<comment type="caution">
    <text evidence="9">The sequence shown here is derived from an EMBL/GenBank/DDBJ whole genome shotgun (WGS) entry which is preliminary data.</text>
</comment>
<evidence type="ECO:0000256" key="1">
    <source>
        <dbReference type="ARBA" id="ARBA00004571"/>
    </source>
</evidence>
<dbReference type="SUPFAM" id="SSF49464">
    <property type="entry name" value="Carboxypeptidase regulatory domain-like"/>
    <property type="match status" value="1"/>
</dbReference>
<dbReference type="InterPro" id="IPR023996">
    <property type="entry name" value="TonB-dep_OMP_SusC/RagA"/>
</dbReference>
<dbReference type="AlphaFoldDB" id="A0A412TKJ9"/>
<accession>A0A412TKJ9</accession>
<dbReference type="Gene3D" id="2.60.40.1120">
    <property type="entry name" value="Carboxypeptidase-like, regulatory domain"/>
    <property type="match status" value="1"/>
</dbReference>
<dbReference type="InterPro" id="IPR037066">
    <property type="entry name" value="Plug_dom_sf"/>
</dbReference>
<dbReference type="NCBIfam" id="TIGR04057">
    <property type="entry name" value="SusC_RagA_signa"/>
    <property type="match status" value="1"/>
</dbReference>
<dbReference type="SUPFAM" id="SSF56935">
    <property type="entry name" value="Porins"/>
    <property type="match status" value="1"/>
</dbReference>